<feature type="domain" description="MutL C-terminal dimerisation" evidence="3">
    <location>
        <begin position="682"/>
        <end position="894"/>
    </location>
</feature>
<gene>
    <name evidence="4" type="ORF">B0T25DRAFT_554901</name>
</gene>
<evidence type="ECO:0000256" key="1">
    <source>
        <dbReference type="ARBA" id="ARBA00006082"/>
    </source>
</evidence>
<reference evidence="4" key="2">
    <citation type="submission" date="2023-06" db="EMBL/GenBank/DDBJ databases">
        <authorList>
            <consortium name="Lawrence Berkeley National Laboratory"/>
            <person name="Haridas S."/>
            <person name="Hensen N."/>
            <person name="Bonometti L."/>
            <person name="Westerberg I."/>
            <person name="Brannstrom I.O."/>
            <person name="Guillou S."/>
            <person name="Cros-Aarteil S."/>
            <person name="Calhoun S."/>
            <person name="Kuo A."/>
            <person name="Mondo S."/>
            <person name="Pangilinan J."/>
            <person name="Riley R."/>
            <person name="Labutti K."/>
            <person name="Andreopoulos B."/>
            <person name="Lipzen A."/>
            <person name="Chen C."/>
            <person name="Yanf M."/>
            <person name="Daum C."/>
            <person name="Ng V."/>
            <person name="Clum A."/>
            <person name="Steindorff A."/>
            <person name="Ohm R."/>
            <person name="Martin F."/>
            <person name="Silar P."/>
            <person name="Natvig D."/>
            <person name="Lalanne C."/>
            <person name="Gautier V."/>
            <person name="Ament-Velasquez S.L."/>
            <person name="Kruys A."/>
            <person name="Hutchinson M.I."/>
            <person name="Powell A.J."/>
            <person name="Barry K."/>
            <person name="Miller A.N."/>
            <person name="Grigoriev I.V."/>
            <person name="Debuchy R."/>
            <person name="Gladieux P."/>
            <person name="Thoren M.H."/>
            <person name="Johannesson H."/>
        </authorList>
    </citation>
    <scope>NUCLEOTIDE SEQUENCE</scope>
    <source>
        <strain evidence="4">CBS 955.72</strain>
    </source>
</reference>
<dbReference type="GO" id="GO:0005524">
    <property type="term" value="F:ATP binding"/>
    <property type="evidence" value="ECO:0007669"/>
    <property type="project" value="InterPro"/>
</dbReference>
<proteinExistence type="inferred from homology"/>
<name>A0AAJ0M958_9PEZI</name>
<protein>
    <submittedName>
        <fullName evidence="4">MLH3 protein</fullName>
    </submittedName>
</protein>
<evidence type="ECO:0000256" key="2">
    <source>
        <dbReference type="SAM" id="MobiDB-lite"/>
    </source>
</evidence>
<dbReference type="PANTHER" id="PTHR10073">
    <property type="entry name" value="DNA MISMATCH REPAIR PROTEIN MLH, PMS, MUTL"/>
    <property type="match status" value="1"/>
</dbReference>
<sequence>MSIRPLPGDVIAQIKSSIVITSLNGVVYGLLQNSLDAGASKINVSLDYGRGSCYVEDNGSGIPPADFQEDSGLGKLHYTSRYPPLGGFHGRYGTFLASLAAMSLLTITSHHHEYRSHNFVTIHNSKVAVRNVPISPDQQVLAFSSGTRVTVRDLFGSMPVRVKQRAIEMERLGSVKSFDQLVLSCMALLLAWPSEVILSIRDSNSGRAIFLRTTDLTQQSRDQKGLGGCIVSRTVHLLTQATFLDTEDPKSWVPVGASAPGVSVSGCISLLPVASKRAQFMALGIQPLLNEHHSNILYEEVNQGFANSSFGVIEEVGCDDTGRPGKTDGFTAKELKPKKGIDRWPMFFLQIKLEDGMGLGGADDILDERQGSLGIITDLLQAMAHQFLKKHQFRPRSVNAFKELKPSRPTSTHQPSQPGASSSSVPWRARPLETAKPHLLAAARKSRISKRTCRIKAAEARPASHFATWSRVKSAPSGLSGHKSTSSSLTPPCLVTKLNRLGSQEKGYVDVAELSTKDWNPLFAKSGKLLRRPFDDVDSSSANEPAGLEPAELPSKSVLDNESQSTDQTVTWFDPVRKVKAVVDPRTGFMVKPASGTGERPAPQAPSTGIRSSWFGEAPKERRAEAFKFTEAHIPCVPHGQQHGTHHGCRDLGSFNFDAPTGKASMTLYGRISKDALRTAKVLGQVDCKFILVKVLTQSNNNHLPAVGHGGASQQLADGFSLVLIDQHAADERCRVEALLSGYFATDGPNIDGLIALTESLDKPLRFDLPRQDGELLVRFKPHFESWGICFDVFHNQSSLEHTAQQKGGKGGVTVEVQSLPASIVERCRLEPRLLVELLRKESWKLHDDATSLSVPTRNSASGASGEHGWVPRFYRCPEGVLELINSRACRSELHPVFHTNKAVYGLMLMRCKVLSCSMIR</sequence>
<dbReference type="InterPro" id="IPR037198">
    <property type="entry name" value="MutL_C_sf"/>
</dbReference>
<feature type="region of interest" description="Disordered" evidence="2">
    <location>
        <begin position="404"/>
        <end position="428"/>
    </location>
</feature>
<dbReference type="Pfam" id="PF13589">
    <property type="entry name" value="HATPase_c_3"/>
    <property type="match status" value="1"/>
</dbReference>
<feature type="compositionally biased region" description="Polar residues" evidence="2">
    <location>
        <begin position="558"/>
        <end position="570"/>
    </location>
</feature>
<dbReference type="GO" id="GO:0016887">
    <property type="term" value="F:ATP hydrolysis activity"/>
    <property type="evidence" value="ECO:0007669"/>
    <property type="project" value="InterPro"/>
</dbReference>
<dbReference type="GO" id="GO:0140664">
    <property type="term" value="F:ATP-dependent DNA damage sensor activity"/>
    <property type="evidence" value="ECO:0007669"/>
    <property type="project" value="InterPro"/>
</dbReference>
<keyword evidence="5" id="KW-1185">Reference proteome</keyword>
<dbReference type="InterPro" id="IPR014790">
    <property type="entry name" value="MutL_C"/>
</dbReference>
<dbReference type="GO" id="GO:0032300">
    <property type="term" value="C:mismatch repair complex"/>
    <property type="evidence" value="ECO:0007669"/>
    <property type="project" value="InterPro"/>
</dbReference>
<dbReference type="Proteomes" id="UP001275084">
    <property type="component" value="Unassembled WGS sequence"/>
</dbReference>
<dbReference type="SUPFAM" id="SSF118116">
    <property type="entry name" value="DNA mismatch repair protein MutL"/>
    <property type="match status" value="1"/>
</dbReference>
<comment type="similarity">
    <text evidence="1">Belongs to the DNA mismatch repair MutL/HexB family.</text>
</comment>
<evidence type="ECO:0000313" key="5">
    <source>
        <dbReference type="Proteomes" id="UP001275084"/>
    </source>
</evidence>
<dbReference type="EMBL" id="JAUIQD010000007">
    <property type="protein sequence ID" value="KAK3343666.1"/>
    <property type="molecule type" value="Genomic_DNA"/>
</dbReference>
<dbReference type="AlphaFoldDB" id="A0AAJ0M958"/>
<feature type="region of interest" description="Disordered" evidence="2">
    <location>
        <begin position="536"/>
        <end position="570"/>
    </location>
</feature>
<dbReference type="InterPro" id="IPR036890">
    <property type="entry name" value="HATPase_C_sf"/>
</dbReference>
<dbReference type="InterPro" id="IPR042120">
    <property type="entry name" value="MutL_C_dimsub"/>
</dbReference>
<accession>A0AAJ0M958</accession>
<feature type="region of interest" description="Disordered" evidence="2">
    <location>
        <begin position="590"/>
        <end position="613"/>
    </location>
</feature>
<reference evidence="4" key="1">
    <citation type="journal article" date="2023" name="Mol. Phylogenet. Evol.">
        <title>Genome-scale phylogeny and comparative genomics of the fungal order Sordariales.</title>
        <authorList>
            <person name="Hensen N."/>
            <person name="Bonometti L."/>
            <person name="Westerberg I."/>
            <person name="Brannstrom I.O."/>
            <person name="Guillou S."/>
            <person name="Cros-Aarteil S."/>
            <person name="Calhoun S."/>
            <person name="Haridas S."/>
            <person name="Kuo A."/>
            <person name="Mondo S."/>
            <person name="Pangilinan J."/>
            <person name="Riley R."/>
            <person name="LaButti K."/>
            <person name="Andreopoulos B."/>
            <person name="Lipzen A."/>
            <person name="Chen C."/>
            <person name="Yan M."/>
            <person name="Daum C."/>
            <person name="Ng V."/>
            <person name="Clum A."/>
            <person name="Steindorff A."/>
            <person name="Ohm R.A."/>
            <person name="Martin F."/>
            <person name="Silar P."/>
            <person name="Natvig D.O."/>
            <person name="Lalanne C."/>
            <person name="Gautier V."/>
            <person name="Ament-Velasquez S.L."/>
            <person name="Kruys A."/>
            <person name="Hutchinson M.I."/>
            <person name="Powell A.J."/>
            <person name="Barry K."/>
            <person name="Miller A.N."/>
            <person name="Grigoriev I.V."/>
            <person name="Debuchy R."/>
            <person name="Gladieux P."/>
            <person name="Hiltunen Thoren M."/>
            <person name="Johannesson H."/>
        </authorList>
    </citation>
    <scope>NUCLEOTIDE SEQUENCE</scope>
    <source>
        <strain evidence="4">CBS 955.72</strain>
    </source>
</reference>
<dbReference type="Gene3D" id="3.30.1540.20">
    <property type="entry name" value="MutL, C-terminal domain, dimerisation subdomain"/>
    <property type="match status" value="1"/>
</dbReference>
<dbReference type="SMART" id="SM00853">
    <property type="entry name" value="MutL_C"/>
    <property type="match status" value="1"/>
</dbReference>
<dbReference type="SUPFAM" id="SSF55874">
    <property type="entry name" value="ATPase domain of HSP90 chaperone/DNA topoisomerase II/histidine kinase"/>
    <property type="match status" value="1"/>
</dbReference>
<dbReference type="PANTHER" id="PTHR10073:SF47">
    <property type="entry name" value="DNA MISMATCH REPAIR PROTEIN MLH3"/>
    <property type="match status" value="1"/>
</dbReference>
<dbReference type="InterPro" id="IPR038973">
    <property type="entry name" value="MutL/Mlh/Pms-like"/>
</dbReference>
<feature type="compositionally biased region" description="Polar residues" evidence="2">
    <location>
        <begin position="408"/>
        <end position="425"/>
    </location>
</feature>
<dbReference type="GO" id="GO:0006298">
    <property type="term" value="P:mismatch repair"/>
    <property type="evidence" value="ECO:0007669"/>
    <property type="project" value="InterPro"/>
</dbReference>
<dbReference type="Gene3D" id="3.30.565.10">
    <property type="entry name" value="Histidine kinase-like ATPase, C-terminal domain"/>
    <property type="match status" value="1"/>
</dbReference>
<evidence type="ECO:0000259" key="3">
    <source>
        <dbReference type="SMART" id="SM00853"/>
    </source>
</evidence>
<evidence type="ECO:0000313" key="4">
    <source>
        <dbReference type="EMBL" id="KAK3343666.1"/>
    </source>
</evidence>
<comment type="caution">
    <text evidence="4">The sequence shown here is derived from an EMBL/GenBank/DDBJ whole genome shotgun (WGS) entry which is preliminary data.</text>
</comment>
<organism evidence="4 5">
    <name type="scientific">Lasiosphaeria hispida</name>
    <dbReference type="NCBI Taxonomy" id="260671"/>
    <lineage>
        <taxon>Eukaryota</taxon>
        <taxon>Fungi</taxon>
        <taxon>Dikarya</taxon>
        <taxon>Ascomycota</taxon>
        <taxon>Pezizomycotina</taxon>
        <taxon>Sordariomycetes</taxon>
        <taxon>Sordariomycetidae</taxon>
        <taxon>Sordariales</taxon>
        <taxon>Lasiosphaeriaceae</taxon>
        <taxon>Lasiosphaeria</taxon>
    </lineage>
</organism>